<proteinExistence type="predicted"/>
<dbReference type="GO" id="GO:0005886">
    <property type="term" value="C:plasma membrane"/>
    <property type="evidence" value="ECO:0007669"/>
    <property type="project" value="TreeGrafter"/>
</dbReference>
<keyword evidence="6" id="KW-0902">Two-component regulatory system</keyword>
<keyword evidence="7" id="KW-0472">Membrane</keyword>
<keyword evidence="4" id="KW-0808">Transferase</keyword>
<evidence type="ECO:0000259" key="8">
    <source>
        <dbReference type="PROSITE" id="PS50109"/>
    </source>
</evidence>
<dbReference type="PROSITE" id="PS50109">
    <property type="entry name" value="HIS_KIN"/>
    <property type="match status" value="1"/>
</dbReference>
<dbReference type="EMBL" id="AUPZ01000002">
    <property type="protein sequence ID" value="EQB40612.1"/>
    <property type="molecule type" value="Genomic_DNA"/>
</dbReference>
<dbReference type="AlphaFoldDB" id="T0JU54"/>
<evidence type="ECO:0000256" key="1">
    <source>
        <dbReference type="ARBA" id="ARBA00000085"/>
    </source>
</evidence>
<reference evidence="9 10" key="1">
    <citation type="submission" date="2013-07" db="EMBL/GenBank/DDBJ databases">
        <title>Sulfurimonas hongkongensis AST-10 Genome Sequencing.</title>
        <authorList>
            <person name="Cai L."/>
            <person name="Zhang T."/>
        </authorList>
    </citation>
    <scope>NUCLEOTIDE SEQUENCE [LARGE SCALE GENOMIC DNA]</scope>
    <source>
        <strain evidence="9 10">AST-10</strain>
    </source>
</reference>
<keyword evidence="10" id="KW-1185">Reference proteome</keyword>
<keyword evidence="5 9" id="KW-0418">Kinase</keyword>
<dbReference type="InterPro" id="IPR036890">
    <property type="entry name" value="HATPase_C_sf"/>
</dbReference>
<keyword evidence="7" id="KW-1133">Transmembrane helix</keyword>
<dbReference type="Pfam" id="PF02518">
    <property type="entry name" value="HATPase_c"/>
    <property type="match status" value="1"/>
</dbReference>
<dbReference type="InterPro" id="IPR036097">
    <property type="entry name" value="HisK_dim/P_sf"/>
</dbReference>
<evidence type="ECO:0000256" key="3">
    <source>
        <dbReference type="ARBA" id="ARBA00022553"/>
    </source>
</evidence>
<dbReference type="GO" id="GO:0004721">
    <property type="term" value="F:phosphoprotein phosphatase activity"/>
    <property type="evidence" value="ECO:0007669"/>
    <property type="project" value="TreeGrafter"/>
</dbReference>
<gene>
    <name evidence="9" type="ORF">M947_02055</name>
</gene>
<dbReference type="SUPFAM" id="SSF55874">
    <property type="entry name" value="ATPase domain of HSP90 chaperone/DNA topoisomerase II/histidine kinase"/>
    <property type="match status" value="1"/>
</dbReference>
<dbReference type="InterPro" id="IPR003661">
    <property type="entry name" value="HisK_dim/P_dom"/>
</dbReference>
<comment type="caution">
    <text evidence="9">The sequence shown here is derived from an EMBL/GenBank/DDBJ whole genome shotgun (WGS) entry which is preliminary data.</text>
</comment>
<dbReference type="SMART" id="SM00387">
    <property type="entry name" value="HATPase_c"/>
    <property type="match status" value="1"/>
</dbReference>
<feature type="transmembrane region" description="Helical" evidence="7">
    <location>
        <begin position="12"/>
        <end position="32"/>
    </location>
</feature>
<feature type="transmembrane region" description="Helical" evidence="7">
    <location>
        <begin position="140"/>
        <end position="159"/>
    </location>
</feature>
<dbReference type="PANTHER" id="PTHR45453">
    <property type="entry name" value="PHOSPHATE REGULON SENSOR PROTEIN PHOR"/>
    <property type="match status" value="1"/>
</dbReference>
<dbReference type="Gene3D" id="1.10.287.130">
    <property type="match status" value="1"/>
</dbReference>
<evidence type="ECO:0000256" key="7">
    <source>
        <dbReference type="SAM" id="Phobius"/>
    </source>
</evidence>
<keyword evidence="3" id="KW-0597">Phosphoprotein</keyword>
<feature type="domain" description="Histidine kinase" evidence="8">
    <location>
        <begin position="179"/>
        <end position="383"/>
    </location>
</feature>
<dbReference type="Proteomes" id="UP000015520">
    <property type="component" value="Unassembled WGS sequence"/>
</dbReference>
<protein>
    <recommendedName>
        <fullName evidence="2">histidine kinase</fullName>
        <ecNumber evidence="2">2.7.13.3</ecNumber>
    </recommendedName>
</protein>
<dbReference type="EC" id="2.7.13.3" evidence="2"/>
<dbReference type="PANTHER" id="PTHR45453:SF1">
    <property type="entry name" value="PHOSPHATE REGULON SENSOR PROTEIN PHOR"/>
    <property type="match status" value="1"/>
</dbReference>
<dbReference type="GO" id="GO:0000155">
    <property type="term" value="F:phosphorelay sensor kinase activity"/>
    <property type="evidence" value="ECO:0007669"/>
    <property type="project" value="InterPro"/>
</dbReference>
<evidence type="ECO:0000256" key="4">
    <source>
        <dbReference type="ARBA" id="ARBA00022679"/>
    </source>
</evidence>
<evidence type="ECO:0000313" key="9">
    <source>
        <dbReference type="EMBL" id="EQB40612.1"/>
    </source>
</evidence>
<dbReference type="InterPro" id="IPR005467">
    <property type="entry name" value="His_kinase_dom"/>
</dbReference>
<keyword evidence="7" id="KW-0812">Transmembrane</keyword>
<evidence type="ECO:0000256" key="2">
    <source>
        <dbReference type="ARBA" id="ARBA00012438"/>
    </source>
</evidence>
<dbReference type="SUPFAM" id="SSF47384">
    <property type="entry name" value="Homodimeric domain of signal transducing histidine kinase"/>
    <property type="match status" value="1"/>
</dbReference>
<dbReference type="InterPro" id="IPR003594">
    <property type="entry name" value="HATPase_dom"/>
</dbReference>
<evidence type="ECO:0000256" key="6">
    <source>
        <dbReference type="ARBA" id="ARBA00023012"/>
    </source>
</evidence>
<dbReference type="RefSeq" id="WP_021286692.1">
    <property type="nucleotide sequence ID" value="NZ_AUPZ01000002.1"/>
</dbReference>
<dbReference type="OrthoDB" id="9761634at2"/>
<dbReference type="STRING" id="1172190.M947_02055"/>
<dbReference type="PATRIC" id="fig|1172190.3.peg.401"/>
<sequence>MKGNQYSAKYALIYTSLVSIILLTPLFFYFIYMKNIHSIENELLLKEKSLLIIKAMQEYNQHEEYFEYPRFKTFESGLYDEKFKPIFSLIDYKIHYFKDGYHVEDNDAYLIVKLPKDRYFGASYLIVKNKLSFASVYEKVLYILFSIVILIFTLSIFFLQSFAKPFQRMNKQLDNFIKDSMHEINTPLSIINVNIDLYNRKHQPNKYMQRMKAASKVLSNIYNDMDYLIKHERLEYKKQNINLDKFLKERIEYFSEVALMKNIVINLNIQESLLVYMNPKQLQRVIDNTLSNAIKYSYENSKIDVNLHKEDEKLYLSIKDYGVGIENVESILSRYYRENINKGGFGIGLSIVKSIIDKENIQLIINSTPKVGSEFLYVFASINK</sequence>
<dbReference type="CDD" id="cd00082">
    <property type="entry name" value="HisKA"/>
    <property type="match status" value="1"/>
</dbReference>
<comment type="catalytic activity">
    <reaction evidence="1">
        <text>ATP + protein L-histidine = ADP + protein N-phospho-L-histidine.</text>
        <dbReference type="EC" id="2.7.13.3"/>
    </reaction>
</comment>
<dbReference type="GO" id="GO:0016036">
    <property type="term" value="P:cellular response to phosphate starvation"/>
    <property type="evidence" value="ECO:0007669"/>
    <property type="project" value="TreeGrafter"/>
</dbReference>
<dbReference type="eggNOG" id="COG0642">
    <property type="taxonomic scope" value="Bacteria"/>
</dbReference>
<name>T0JU54_9BACT</name>
<evidence type="ECO:0000256" key="5">
    <source>
        <dbReference type="ARBA" id="ARBA00022777"/>
    </source>
</evidence>
<organism evidence="9 10">
    <name type="scientific">Sulfurimonas hongkongensis</name>
    <dbReference type="NCBI Taxonomy" id="1172190"/>
    <lineage>
        <taxon>Bacteria</taxon>
        <taxon>Pseudomonadati</taxon>
        <taxon>Campylobacterota</taxon>
        <taxon>Epsilonproteobacteria</taxon>
        <taxon>Campylobacterales</taxon>
        <taxon>Sulfurimonadaceae</taxon>
        <taxon>Sulfurimonas</taxon>
    </lineage>
</organism>
<accession>T0JU54</accession>
<dbReference type="CDD" id="cd00075">
    <property type="entry name" value="HATPase"/>
    <property type="match status" value="1"/>
</dbReference>
<dbReference type="Gene3D" id="3.30.565.10">
    <property type="entry name" value="Histidine kinase-like ATPase, C-terminal domain"/>
    <property type="match status" value="1"/>
</dbReference>
<evidence type="ECO:0000313" key="10">
    <source>
        <dbReference type="Proteomes" id="UP000015520"/>
    </source>
</evidence>
<dbReference type="InterPro" id="IPR050351">
    <property type="entry name" value="BphY/WalK/GraS-like"/>
</dbReference>